<feature type="compositionally biased region" description="Polar residues" evidence="8">
    <location>
        <begin position="674"/>
        <end position="687"/>
    </location>
</feature>
<feature type="region of interest" description="Disordered" evidence="8">
    <location>
        <begin position="1"/>
        <end position="197"/>
    </location>
</feature>
<dbReference type="CDD" id="cd00130">
    <property type="entry name" value="PAS"/>
    <property type="match status" value="1"/>
</dbReference>
<dbReference type="PANTHER" id="PTHR47659">
    <property type="entry name" value="ZN(II)2CYS6 TRANSCRIPTION FACTOR (EUROFUNG)-RELATED"/>
    <property type="match status" value="1"/>
</dbReference>
<dbReference type="PROSITE" id="PS50048">
    <property type="entry name" value="ZN2_CY6_FUNGAL_2"/>
    <property type="match status" value="1"/>
</dbReference>
<dbReference type="Pfam" id="PF00172">
    <property type="entry name" value="Zn_clus"/>
    <property type="match status" value="1"/>
</dbReference>
<reference evidence="10 11" key="1">
    <citation type="journal article" date="2018" name="Mol. Biol. Evol.">
        <title>Broad Genomic Sampling Reveals a Smut Pathogenic Ancestry of the Fungal Clade Ustilaginomycotina.</title>
        <authorList>
            <person name="Kijpornyongpan T."/>
            <person name="Mondo S.J."/>
            <person name="Barry K."/>
            <person name="Sandor L."/>
            <person name="Lee J."/>
            <person name="Lipzen A."/>
            <person name="Pangilinan J."/>
            <person name="LaButti K."/>
            <person name="Hainaut M."/>
            <person name="Henrissat B."/>
            <person name="Grigoriev I.V."/>
            <person name="Spatafora J.W."/>
            <person name="Aime M.C."/>
        </authorList>
    </citation>
    <scope>NUCLEOTIDE SEQUENCE [LARGE SCALE GENOMIC DNA]</scope>
    <source>
        <strain evidence="10 11">MCA 4186</strain>
    </source>
</reference>
<dbReference type="InterPro" id="IPR035965">
    <property type="entry name" value="PAS-like_dom_sf"/>
</dbReference>
<feature type="compositionally biased region" description="Low complexity" evidence="8">
    <location>
        <begin position="657"/>
        <end position="666"/>
    </location>
</feature>
<dbReference type="SMART" id="SM00066">
    <property type="entry name" value="GAL4"/>
    <property type="match status" value="1"/>
</dbReference>
<dbReference type="GO" id="GO:0003677">
    <property type="term" value="F:DNA binding"/>
    <property type="evidence" value="ECO:0007669"/>
    <property type="project" value="UniProtKB-KW"/>
</dbReference>
<dbReference type="SMART" id="SM00091">
    <property type="entry name" value="PAS"/>
    <property type="match status" value="1"/>
</dbReference>
<dbReference type="CDD" id="cd00067">
    <property type="entry name" value="GAL4"/>
    <property type="match status" value="1"/>
</dbReference>
<keyword evidence="4" id="KW-0238">DNA-binding</keyword>
<feature type="compositionally biased region" description="Low complexity" evidence="8">
    <location>
        <begin position="166"/>
        <end position="184"/>
    </location>
</feature>
<dbReference type="GeneID" id="37273372"/>
<evidence type="ECO:0000256" key="7">
    <source>
        <dbReference type="ARBA" id="ARBA00040903"/>
    </source>
</evidence>
<dbReference type="Gene3D" id="4.10.240.10">
    <property type="entry name" value="Zn(2)-C6 fungal-type DNA-binding domain"/>
    <property type="match status" value="1"/>
</dbReference>
<dbReference type="InterPro" id="IPR050335">
    <property type="entry name" value="ERT1_acuK_gluconeogen_tf"/>
</dbReference>
<keyword evidence="11" id="KW-1185">Reference proteome</keyword>
<feature type="domain" description="Zn(2)-C6 fungal-type" evidence="9">
    <location>
        <begin position="261"/>
        <end position="290"/>
    </location>
</feature>
<evidence type="ECO:0000313" key="10">
    <source>
        <dbReference type="EMBL" id="PWN96585.1"/>
    </source>
</evidence>
<evidence type="ECO:0000256" key="5">
    <source>
        <dbReference type="ARBA" id="ARBA00023163"/>
    </source>
</evidence>
<dbReference type="EMBL" id="KZ819298">
    <property type="protein sequence ID" value="PWN96585.1"/>
    <property type="molecule type" value="Genomic_DNA"/>
</dbReference>
<dbReference type="STRING" id="58919.A0A316Z8L7"/>
<keyword evidence="1" id="KW-0479">Metal-binding</keyword>
<keyword evidence="3" id="KW-0805">Transcription regulation</keyword>
<dbReference type="RefSeq" id="XP_025596864.1">
    <property type="nucleotide sequence ID" value="XM_025745828.1"/>
</dbReference>
<evidence type="ECO:0000256" key="1">
    <source>
        <dbReference type="ARBA" id="ARBA00022723"/>
    </source>
</evidence>
<keyword evidence="6" id="KW-0539">Nucleus</keyword>
<proteinExistence type="predicted"/>
<dbReference type="AlphaFoldDB" id="A0A316Z8L7"/>
<organism evidence="10 11">
    <name type="scientific">Tilletiopsis washingtonensis</name>
    <dbReference type="NCBI Taxonomy" id="58919"/>
    <lineage>
        <taxon>Eukaryota</taxon>
        <taxon>Fungi</taxon>
        <taxon>Dikarya</taxon>
        <taxon>Basidiomycota</taxon>
        <taxon>Ustilaginomycotina</taxon>
        <taxon>Exobasidiomycetes</taxon>
        <taxon>Entylomatales</taxon>
        <taxon>Entylomatales incertae sedis</taxon>
        <taxon>Tilletiopsis</taxon>
    </lineage>
</organism>
<evidence type="ECO:0000256" key="3">
    <source>
        <dbReference type="ARBA" id="ARBA00023015"/>
    </source>
</evidence>
<dbReference type="SUPFAM" id="SSF57701">
    <property type="entry name" value="Zn2/Cys6 DNA-binding domain"/>
    <property type="match status" value="1"/>
</dbReference>
<keyword evidence="5" id="KW-0804">Transcription</keyword>
<keyword evidence="2" id="KW-0862">Zinc</keyword>
<feature type="compositionally biased region" description="Basic and acidic residues" evidence="8">
    <location>
        <begin position="610"/>
        <end position="619"/>
    </location>
</feature>
<dbReference type="InterPro" id="IPR001138">
    <property type="entry name" value="Zn2Cys6_DnaBD"/>
</dbReference>
<sequence length="725" mass="77387">MSSPRSNASDGGSGGNVFRLPRLAAMDEPRSASPPSAASDLSARSTSAHFEAAARRASVTYRPDYTPAPKLSPLGLGGLPPFGGRSERSAFFQDMPPQRAPPANDLNASPSARSSDRLPVAEGSARQHRAPTLPEPLSRFKRASDEASFGATRLPPLYSRTMAAESHLPAHSPHRASSPPRLHPATLTHPSGTAHPRGEEAFRQDRVVRPPGPVHSHSQPHISGMHLHMASTSYQTATGSSGSTAMPLSGRKAGKQHVPSACLNCKRAHLACDVGRPCRRCVNLGKSDTCIDVVQKKRGRPRLKDREAAAAGSPLPVISHQPAAHGSMQPRQASGAVGPAHHTPKGVHVALHREAAPPQHSFRRYSEAGDTGPWAAAAAHHGPSQAWARRESIDGHDAMHAPRSIPQQLQVNHGRGRSWSSAAVLPHATEPPVHARELPYTPAASTPASEVVRHAPTVSLICSTELQCVRSSEECSTLLGLRPEELQQLSLFDLVHPTEGPQLEDLWQSLIRPVGIRPSGAPAHPAVILNAPPAQLLLPAAGTVFVENTFRVRLRSGTFDFYSVRLHLGGYFGADLFLPETLGRAYVVASLLKLGNDATHPSIAVLRNAAQDETHERSPAFRTPVGLGESAAARERSTPRAAYGQQFDEVQQRGNISTHGSSSHSGSPRDSLPTRRTTVSSMASSPNPAKRSDVGDALPSPKRQRTAVDTRMSHVPRYVGEGMPC</sequence>
<dbReference type="PANTHER" id="PTHR47659:SF4">
    <property type="entry name" value="ZN(II)2CYS6 TRANSCRIPTION FACTOR (EUROFUNG)"/>
    <property type="match status" value="1"/>
</dbReference>
<evidence type="ECO:0000256" key="6">
    <source>
        <dbReference type="ARBA" id="ARBA00023242"/>
    </source>
</evidence>
<evidence type="ECO:0000256" key="8">
    <source>
        <dbReference type="SAM" id="MobiDB-lite"/>
    </source>
</evidence>
<dbReference type="InterPro" id="IPR036864">
    <property type="entry name" value="Zn2-C6_fun-type_DNA-bd_sf"/>
</dbReference>
<dbReference type="InterPro" id="IPR000014">
    <property type="entry name" value="PAS"/>
</dbReference>
<feature type="region of interest" description="Disordered" evidence="8">
    <location>
        <begin position="609"/>
        <end position="725"/>
    </location>
</feature>
<feature type="compositionally biased region" description="Low complexity" evidence="8">
    <location>
        <begin position="31"/>
        <end position="45"/>
    </location>
</feature>
<dbReference type="Gene3D" id="3.30.450.20">
    <property type="entry name" value="PAS domain"/>
    <property type="match status" value="1"/>
</dbReference>
<dbReference type="SUPFAM" id="SSF55785">
    <property type="entry name" value="PYP-like sensor domain (PAS domain)"/>
    <property type="match status" value="1"/>
</dbReference>
<dbReference type="PROSITE" id="PS00463">
    <property type="entry name" value="ZN2_CY6_FUNGAL_1"/>
    <property type="match status" value="1"/>
</dbReference>
<evidence type="ECO:0000256" key="2">
    <source>
        <dbReference type="ARBA" id="ARBA00022833"/>
    </source>
</evidence>
<name>A0A316Z8L7_9BASI</name>
<dbReference type="OrthoDB" id="411251at2759"/>
<feature type="compositionally biased region" description="Polar residues" evidence="8">
    <location>
        <begin position="1"/>
        <end position="10"/>
    </location>
</feature>
<feature type="region of interest" description="Disordered" evidence="8">
    <location>
        <begin position="358"/>
        <end position="379"/>
    </location>
</feature>
<evidence type="ECO:0000259" key="9">
    <source>
        <dbReference type="PROSITE" id="PS50048"/>
    </source>
</evidence>
<protein>
    <recommendedName>
        <fullName evidence="7">Transcription activator of gluconeogenesis ERT1</fullName>
    </recommendedName>
</protein>
<dbReference type="GO" id="GO:0008270">
    <property type="term" value="F:zinc ion binding"/>
    <property type="evidence" value="ECO:0007669"/>
    <property type="project" value="InterPro"/>
</dbReference>
<dbReference type="GO" id="GO:0000981">
    <property type="term" value="F:DNA-binding transcription factor activity, RNA polymerase II-specific"/>
    <property type="evidence" value="ECO:0007669"/>
    <property type="project" value="InterPro"/>
</dbReference>
<evidence type="ECO:0000256" key="4">
    <source>
        <dbReference type="ARBA" id="ARBA00023125"/>
    </source>
</evidence>
<evidence type="ECO:0000313" key="11">
    <source>
        <dbReference type="Proteomes" id="UP000245946"/>
    </source>
</evidence>
<gene>
    <name evidence="10" type="ORF">FA09DRAFT_77733</name>
</gene>
<dbReference type="Proteomes" id="UP000245946">
    <property type="component" value="Unassembled WGS sequence"/>
</dbReference>
<feature type="region of interest" description="Disordered" evidence="8">
    <location>
        <begin position="298"/>
        <end position="343"/>
    </location>
</feature>
<accession>A0A316Z8L7</accession>